<name>A0A0B6Z9W8_9EUPU</name>
<feature type="domain" description="Poly(A) RNA polymerase mitochondrial-like central palm" evidence="1">
    <location>
        <begin position="219"/>
        <end position="288"/>
    </location>
</feature>
<dbReference type="PANTHER" id="PTHR12271:SF133">
    <property type="entry name" value="POLY(A) RNA POLYMERASE, MITOCHONDRIAL"/>
    <property type="match status" value="1"/>
</dbReference>
<dbReference type="Pfam" id="PF22600">
    <property type="entry name" value="MTPAP-like_central"/>
    <property type="match status" value="1"/>
</dbReference>
<dbReference type="GO" id="GO:1990817">
    <property type="term" value="F:poly(A) RNA polymerase activity"/>
    <property type="evidence" value="ECO:0007669"/>
    <property type="project" value="TreeGrafter"/>
</dbReference>
<dbReference type="InterPro" id="IPR054708">
    <property type="entry name" value="MTPAP-like_central"/>
</dbReference>
<feature type="non-terminal residue" evidence="2">
    <location>
        <position position="1"/>
    </location>
</feature>
<dbReference type="PANTHER" id="PTHR12271">
    <property type="entry name" value="POLY A POLYMERASE CID PAP -RELATED"/>
    <property type="match status" value="1"/>
</dbReference>
<sequence length="321" mass="37173">YSTTQLRLLWQSSKTCIHMSINRRFILLSAKQQKKKSHKKDQNDRLDELVSSIVAPKIVHPQTHQNQDTRGRRVSKTDTYFDFDDQSGVPVSKDRFLSAPSFKQVLHERYCQAKRSVVIRTQNPESTIQSLMSFGGLKHAHFTSQNKDFILAEFANENIVTKLKFSAGFFSEPNQFPMHSRMFFDTSTRSHKKHPPVPDISEGNWKEKSSNIYPVMDTIDQELQELCSRRSLSDNDLRSRFLVCLQLEELLQSLLPESHVIPYGSCMNGFGWWNSDLDMMLCFTKDIYATNSNKTPENYGRGSSFRMLTEVFSNSRHLAQR</sequence>
<dbReference type="GO" id="GO:0031123">
    <property type="term" value="P:RNA 3'-end processing"/>
    <property type="evidence" value="ECO:0007669"/>
    <property type="project" value="TreeGrafter"/>
</dbReference>
<dbReference type="InterPro" id="IPR043519">
    <property type="entry name" value="NT_sf"/>
</dbReference>
<proteinExistence type="predicted"/>
<dbReference type="Gene3D" id="3.30.460.10">
    <property type="entry name" value="Beta Polymerase, domain 2"/>
    <property type="match status" value="1"/>
</dbReference>
<dbReference type="SUPFAM" id="SSF81301">
    <property type="entry name" value="Nucleotidyltransferase"/>
    <property type="match status" value="1"/>
</dbReference>
<accession>A0A0B6Z9W8</accession>
<feature type="non-terminal residue" evidence="2">
    <location>
        <position position="321"/>
    </location>
</feature>
<evidence type="ECO:0000313" key="2">
    <source>
        <dbReference type="EMBL" id="CEK65394.1"/>
    </source>
</evidence>
<dbReference type="EMBL" id="HACG01018529">
    <property type="protein sequence ID" value="CEK65394.1"/>
    <property type="molecule type" value="Transcribed_RNA"/>
</dbReference>
<evidence type="ECO:0000259" key="1">
    <source>
        <dbReference type="Pfam" id="PF22600"/>
    </source>
</evidence>
<gene>
    <name evidence="2" type="primary">ORF54882</name>
</gene>
<organism evidence="2">
    <name type="scientific">Arion vulgaris</name>
    <dbReference type="NCBI Taxonomy" id="1028688"/>
    <lineage>
        <taxon>Eukaryota</taxon>
        <taxon>Metazoa</taxon>
        <taxon>Spiralia</taxon>
        <taxon>Lophotrochozoa</taxon>
        <taxon>Mollusca</taxon>
        <taxon>Gastropoda</taxon>
        <taxon>Heterobranchia</taxon>
        <taxon>Euthyneura</taxon>
        <taxon>Panpulmonata</taxon>
        <taxon>Eupulmonata</taxon>
        <taxon>Stylommatophora</taxon>
        <taxon>Helicina</taxon>
        <taxon>Arionoidea</taxon>
        <taxon>Arionidae</taxon>
        <taxon>Arion</taxon>
    </lineage>
</organism>
<protein>
    <recommendedName>
        <fullName evidence="1">Poly(A) RNA polymerase mitochondrial-like central palm domain-containing protein</fullName>
    </recommendedName>
</protein>
<dbReference type="AlphaFoldDB" id="A0A0B6Z9W8"/>
<reference evidence="2" key="1">
    <citation type="submission" date="2014-12" db="EMBL/GenBank/DDBJ databases">
        <title>Insight into the proteome of Arion vulgaris.</title>
        <authorList>
            <person name="Aradska J."/>
            <person name="Bulat T."/>
            <person name="Smidak R."/>
            <person name="Sarate P."/>
            <person name="Gangsoo J."/>
            <person name="Sialana F."/>
            <person name="Bilban M."/>
            <person name="Lubec G."/>
        </authorList>
    </citation>
    <scope>NUCLEOTIDE SEQUENCE</scope>
    <source>
        <tissue evidence="2">Skin</tissue>
    </source>
</reference>